<gene>
    <name evidence="1" type="ORF">J2S55_007539</name>
</gene>
<name>A0ABT9RG67_9ACTN</name>
<sequence length="67" mass="6754">MPPGRYVSPAAGLFTTAVAVPEPMVATVGDIAGLRSRRPRSAGGEVPGADVDDVDALPHAKWSAVAA</sequence>
<accession>A0ABT9RG67</accession>
<organism evidence="1 2">
    <name type="scientific">Streptosporangium brasiliense</name>
    <dbReference type="NCBI Taxonomy" id="47480"/>
    <lineage>
        <taxon>Bacteria</taxon>
        <taxon>Bacillati</taxon>
        <taxon>Actinomycetota</taxon>
        <taxon>Actinomycetes</taxon>
        <taxon>Streptosporangiales</taxon>
        <taxon>Streptosporangiaceae</taxon>
        <taxon>Streptosporangium</taxon>
    </lineage>
</organism>
<dbReference type="EMBL" id="JAUSRB010000002">
    <property type="protein sequence ID" value="MDP9868273.1"/>
    <property type="molecule type" value="Genomic_DNA"/>
</dbReference>
<proteinExistence type="predicted"/>
<dbReference type="RefSeq" id="WP_306870951.1">
    <property type="nucleotide sequence ID" value="NZ_JAUSRB010000002.1"/>
</dbReference>
<comment type="caution">
    <text evidence="1">The sequence shown here is derived from an EMBL/GenBank/DDBJ whole genome shotgun (WGS) entry which is preliminary data.</text>
</comment>
<protein>
    <submittedName>
        <fullName evidence="1">Uncharacterized protein</fullName>
    </submittedName>
</protein>
<evidence type="ECO:0000313" key="2">
    <source>
        <dbReference type="Proteomes" id="UP001230426"/>
    </source>
</evidence>
<evidence type="ECO:0000313" key="1">
    <source>
        <dbReference type="EMBL" id="MDP9868273.1"/>
    </source>
</evidence>
<keyword evidence="2" id="KW-1185">Reference proteome</keyword>
<dbReference type="Proteomes" id="UP001230426">
    <property type="component" value="Unassembled WGS sequence"/>
</dbReference>
<reference evidence="1 2" key="1">
    <citation type="submission" date="2023-07" db="EMBL/GenBank/DDBJ databases">
        <title>Sequencing the genomes of 1000 actinobacteria strains.</title>
        <authorList>
            <person name="Klenk H.-P."/>
        </authorList>
    </citation>
    <scope>NUCLEOTIDE SEQUENCE [LARGE SCALE GENOMIC DNA]</scope>
    <source>
        <strain evidence="1 2">DSM 44109</strain>
    </source>
</reference>